<dbReference type="PANTHER" id="PTHR33154">
    <property type="entry name" value="TRANSCRIPTIONAL REGULATOR, ARSR FAMILY"/>
    <property type="match status" value="1"/>
</dbReference>
<evidence type="ECO:0000256" key="3">
    <source>
        <dbReference type="ARBA" id="ARBA00023163"/>
    </source>
</evidence>
<dbReference type="Proteomes" id="UP000215086">
    <property type="component" value="Chromosome"/>
</dbReference>
<proteinExistence type="predicted"/>
<dbReference type="CDD" id="cd00090">
    <property type="entry name" value="HTH_ARSR"/>
    <property type="match status" value="1"/>
</dbReference>
<sequence>MTSKLDPKVRARCESRAQVIKALAHPSRLVIVEELGRAGEKCVCELADLLGLDMSTTSRHLSQMKEAGILQDEKRGQMTFYRLRAPCILQFLDCIDGVIQQGLESRLKLLR</sequence>
<evidence type="ECO:0000259" key="4">
    <source>
        <dbReference type="PROSITE" id="PS50987"/>
    </source>
</evidence>
<dbReference type="GO" id="GO:0003677">
    <property type="term" value="F:DNA binding"/>
    <property type="evidence" value="ECO:0007669"/>
    <property type="project" value="UniProtKB-KW"/>
</dbReference>
<protein>
    <submittedName>
        <fullName evidence="5">Putative transcriptional regulator, ArsR family</fullName>
    </submittedName>
</protein>
<reference evidence="5 6" key="1">
    <citation type="journal article" name="Front. Microbiol.">
        <title>Sugar Metabolism of the First Thermophilic Planctomycete Thermogutta terrifontis: Comparative Genomic and Transcriptomic Approaches.</title>
        <authorList>
            <person name="Elcheninov A.G."/>
            <person name="Menzel P."/>
            <person name="Gudbergsdottir S.R."/>
            <person name="Slesarev A.I."/>
            <person name="Kadnikov V.V."/>
            <person name="Krogh A."/>
            <person name="Bonch-Osmolovskaya E.A."/>
            <person name="Peng X."/>
            <person name="Kublanov I.V."/>
        </authorList>
    </citation>
    <scope>NUCLEOTIDE SEQUENCE [LARGE SCALE GENOMIC DNA]</scope>
    <source>
        <strain evidence="5 6">R1</strain>
    </source>
</reference>
<dbReference type="InterPro" id="IPR036388">
    <property type="entry name" value="WH-like_DNA-bd_sf"/>
</dbReference>
<evidence type="ECO:0000256" key="1">
    <source>
        <dbReference type="ARBA" id="ARBA00023015"/>
    </source>
</evidence>
<keyword evidence="6" id="KW-1185">Reference proteome</keyword>
<dbReference type="PROSITE" id="PS50987">
    <property type="entry name" value="HTH_ARSR_2"/>
    <property type="match status" value="1"/>
</dbReference>
<dbReference type="NCBIfam" id="NF033788">
    <property type="entry name" value="HTH_metalloreg"/>
    <property type="match status" value="1"/>
</dbReference>
<dbReference type="PRINTS" id="PR00778">
    <property type="entry name" value="HTHARSR"/>
</dbReference>
<evidence type="ECO:0000313" key="5">
    <source>
        <dbReference type="EMBL" id="ASV73669.1"/>
    </source>
</evidence>
<organism evidence="5 6">
    <name type="scientific">Thermogutta terrifontis</name>
    <dbReference type="NCBI Taxonomy" id="1331910"/>
    <lineage>
        <taxon>Bacteria</taxon>
        <taxon>Pseudomonadati</taxon>
        <taxon>Planctomycetota</taxon>
        <taxon>Planctomycetia</taxon>
        <taxon>Pirellulales</taxon>
        <taxon>Thermoguttaceae</taxon>
        <taxon>Thermogutta</taxon>
    </lineage>
</organism>
<keyword evidence="2" id="KW-0238">DNA-binding</keyword>
<evidence type="ECO:0000256" key="2">
    <source>
        <dbReference type="ARBA" id="ARBA00023125"/>
    </source>
</evidence>
<evidence type="ECO:0000313" key="6">
    <source>
        <dbReference type="Proteomes" id="UP000215086"/>
    </source>
</evidence>
<keyword evidence="1" id="KW-0805">Transcription regulation</keyword>
<dbReference type="RefSeq" id="WP_095414194.1">
    <property type="nucleotide sequence ID" value="NZ_CP018477.1"/>
</dbReference>
<dbReference type="EMBL" id="CP018477">
    <property type="protein sequence ID" value="ASV73669.1"/>
    <property type="molecule type" value="Genomic_DNA"/>
</dbReference>
<dbReference type="InterPro" id="IPR036390">
    <property type="entry name" value="WH_DNA-bd_sf"/>
</dbReference>
<keyword evidence="3" id="KW-0804">Transcription</keyword>
<feature type="domain" description="HTH arsR-type" evidence="4">
    <location>
        <begin position="5"/>
        <end position="106"/>
    </location>
</feature>
<dbReference type="OrthoDB" id="274095at2"/>
<dbReference type="Gene3D" id="1.10.10.10">
    <property type="entry name" value="Winged helix-like DNA-binding domain superfamily/Winged helix DNA-binding domain"/>
    <property type="match status" value="1"/>
</dbReference>
<dbReference type="KEGG" id="ttf:THTE_1067"/>
<dbReference type="SUPFAM" id="SSF46785">
    <property type="entry name" value="Winged helix' DNA-binding domain"/>
    <property type="match status" value="1"/>
</dbReference>
<dbReference type="InterPro" id="IPR001845">
    <property type="entry name" value="HTH_ArsR_DNA-bd_dom"/>
</dbReference>
<dbReference type="Pfam" id="PF01022">
    <property type="entry name" value="HTH_5"/>
    <property type="match status" value="1"/>
</dbReference>
<accession>A0A286RCI4</accession>
<dbReference type="GO" id="GO:0003700">
    <property type="term" value="F:DNA-binding transcription factor activity"/>
    <property type="evidence" value="ECO:0007669"/>
    <property type="project" value="InterPro"/>
</dbReference>
<name>A0A286RCI4_9BACT</name>
<dbReference type="SMART" id="SM00418">
    <property type="entry name" value="HTH_ARSR"/>
    <property type="match status" value="1"/>
</dbReference>
<gene>
    <name evidence="5" type="ORF">THTE_1067</name>
</gene>
<dbReference type="AlphaFoldDB" id="A0A286RCI4"/>
<dbReference type="InterPro" id="IPR011991">
    <property type="entry name" value="ArsR-like_HTH"/>
</dbReference>
<dbReference type="PANTHER" id="PTHR33154:SF18">
    <property type="entry name" value="ARSENICAL RESISTANCE OPERON REPRESSOR"/>
    <property type="match status" value="1"/>
</dbReference>
<dbReference type="InterPro" id="IPR051081">
    <property type="entry name" value="HTH_MetalResp_TranReg"/>
</dbReference>